<keyword evidence="2" id="KW-1185">Reference proteome</keyword>
<proteinExistence type="predicted"/>
<name>A0A917FY46_9BACL</name>
<sequence length="101" mass="11506">MKARIVITKHEMIISILPIYKKSIILESITYIKQIGIKPIQEFGGWGIRWNGKKQGLIMQGDEGVEIGISNGKSLVISSRNAEKIYNALNENWKLNRHSKK</sequence>
<protein>
    <submittedName>
        <fullName evidence="1">Uncharacterized protein</fullName>
    </submittedName>
</protein>
<comment type="caution">
    <text evidence="1">The sequence shown here is derived from an EMBL/GenBank/DDBJ whole genome shotgun (WGS) entry which is preliminary data.</text>
</comment>
<dbReference type="AlphaFoldDB" id="A0A917FY46"/>
<gene>
    <name evidence="1" type="ORF">GCM10010916_33360</name>
</gene>
<organism evidence="1 2">
    <name type="scientific">Paenibacillus abyssi</name>
    <dbReference type="NCBI Taxonomy" id="1340531"/>
    <lineage>
        <taxon>Bacteria</taxon>
        <taxon>Bacillati</taxon>
        <taxon>Bacillota</taxon>
        <taxon>Bacilli</taxon>
        <taxon>Bacillales</taxon>
        <taxon>Paenibacillaceae</taxon>
        <taxon>Paenibacillus</taxon>
    </lineage>
</organism>
<accession>A0A917FY46</accession>
<evidence type="ECO:0000313" key="1">
    <source>
        <dbReference type="EMBL" id="GGG13767.1"/>
    </source>
</evidence>
<reference evidence="1" key="1">
    <citation type="journal article" date="2014" name="Int. J. Syst. Evol. Microbiol.">
        <title>Complete genome sequence of Corynebacterium casei LMG S-19264T (=DSM 44701T), isolated from a smear-ripened cheese.</title>
        <authorList>
            <consortium name="US DOE Joint Genome Institute (JGI-PGF)"/>
            <person name="Walter F."/>
            <person name="Albersmeier A."/>
            <person name="Kalinowski J."/>
            <person name="Ruckert C."/>
        </authorList>
    </citation>
    <scope>NUCLEOTIDE SEQUENCE</scope>
    <source>
        <strain evidence="1">CGMCC 1.12987</strain>
    </source>
</reference>
<dbReference type="Proteomes" id="UP000644756">
    <property type="component" value="Unassembled WGS sequence"/>
</dbReference>
<evidence type="ECO:0000313" key="2">
    <source>
        <dbReference type="Proteomes" id="UP000644756"/>
    </source>
</evidence>
<reference evidence="1" key="2">
    <citation type="submission" date="2020-09" db="EMBL/GenBank/DDBJ databases">
        <authorList>
            <person name="Sun Q."/>
            <person name="Zhou Y."/>
        </authorList>
    </citation>
    <scope>NUCLEOTIDE SEQUENCE</scope>
    <source>
        <strain evidence="1">CGMCC 1.12987</strain>
    </source>
</reference>
<dbReference type="EMBL" id="BMGR01000011">
    <property type="protein sequence ID" value="GGG13767.1"/>
    <property type="molecule type" value="Genomic_DNA"/>
</dbReference>